<dbReference type="Ensembl" id="ENSCSAVT00000018611.1">
    <property type="protein sequence ID" value="ENSCSAVP00000018411.1"/>
    <property type="gene ID" value="ENSCSAVG00000010810.1"/>
</dbReference>
<dbReference type="GO" id="GO:0004674">
    <property type="term" value="F:protein serine/threonine kinase activity"/>
    <property type="evidence" value="ECO:0007669"/>
    <property type="project" value="UniProtKB-KW"/>
</dbReference>
<dbReference type="Pfam" id="PF00069">
    <property type="entry name" value="Pkinase"/>
    <property type="match status" value="1"/>
</dbReference>
<evidence type="ECO:0000256" key="4">
    <source>
        <dbReference type="ARBA" id="ARBA00022490"/>
    </source>
</evidence>
<evidence type="ECO:0000256" key="3">
    <source>
        <dbReference type="ARBA" id="ARBA00012513"/>
    </source>
</evidence>
<feature type="compositionally biased region" description="Pro residues" evidence="13">
    <location>
        <begin position="369"/>
        <end position="384"/>
    </location>
</feature>
<dbReference type="GO" id="GO:0005524">
    <property type="term" value="F:ATP binding"/>
    <property type="evidence" value="ECO:0007669"/>
    <property type="project" value="UniProtKB-UniRule"/>
</dbReference>
<keyword evidence="6" id="KW-0808">Transferase</keyword>
<reference evidence="15" key="2">
    <citation type="submission" date="2025-08" db="UniProtKB">
        <authorList>
            <consortium name="Ensembl"/>
        </authorList>
    </citation>
    <scope>IDENTIFICATION</scope>
</reference>
<comment type="catalytic activity">
    <reaction evidence="11">
        <text>L-seryl-[protein] + ATP = O-phospho-L-seryl-[protein] + ADP + H(+)</text>
        <dbReference type="Rhea" id="RHEA:17989"/>
        <dbReference type="Rhea" id="RHEA-COMP:9863"/>
        <dbReference type="Rhea" id="RHEA-COMP:11604"/>
        <dbReference type="ChEBI" id="CHEBI:15378"/>
        <dbReference type="ChEBI" id="CHEBI:29999"/>
        <dbReference type="ChEBI" id="CHEBI:30616"/>
        <dbReference type="ChEBI" id="CHEBI:83421"/>
        <dbReference type="ChEBI" id="CHEBI:456216"/>
        <dbReference type="EC" id="2.7.11.1"/>
    </reaction>
</comment>
<keyword evidence="4" id="KW-0963">Cytoplasm</keyword>
<dbReference type="Proteomes" id="UP000007875">
    <property type="component" value="Unassembled WGS sequence"/>
</dbReference>
<dbReference type="InParanoid" id="H2ZLE5"/>
<dbReference type="FunFam" id="3.30.200.20:FF:000114">
    <property type="entry name" value="serine/threonine-protein kinase OSR1 isoform X1"/>
    <property type="match status" value="1"/>
</dbReference>
<dbReference type="EC" id="2.7.11.1" evidence="3"/>
<reference evidence="15" key="3">
    <citation type="submission" date="2025-09" db="UniProtKB">
        <authorList>
            <consortium name="Ensembl"/>
        </authorList>
    </citation>
    <scope>IDENTIFICATION</scope>
</reference>
<comment type="catalytic activity">
    <reaction evidence="10">
        <text>L-threonyl-[protein] + ATP = O-phospho-L-threonyl-[protein] + ADP + H(+)</text>
        <dbReference type="Rhea" id="RHEA:46608"/>
        <dbReference type="Rhea" id="RHEA-COMP:11060"/>
        <dbReference type="Rhea" id="RHEA-COMP:11605"/>
        <dbReference type="ChEBI" id="CHEBI:15378"/>
        <dbReference type="ChEBI" id="CHEBI:30013"/>
        <dbReference type="ChEBI" id="CHEBI:30616"/>
        <dbReference type="ChEBI" id="CHEBI:61977"/>
        <dbReference type="ChEBI" id="CHEBI:456216"/>
        <dbReference type="EC" id="2.7.11.1"/>
    </reaction>
</comment>
<dbReference type="FunFam" id="1.10.510.10:FF:000947">
    <property type="entry name" value="serine/threonine-protein kinase OSR1"/>
    <property type="match status" value="1"/>
</dbReference>
<reference evidence="16" key="1">
    <citation type="submission" date="2003-08" db="EMBL/GenBank/DDBJ databases">
        <authorList>
            <person name="Birren B."/>
            <person name="Nusbaum C."/>
            <person name="Abebe A."/>
            <person name="Abouelleil A."/>
            <person name="Adekoya E."/>
            <person name="Ait-zahra M."/>
            <person name="Allen N."/>
            <person name="Allen T."/>
            <person name="An P."/>
            <person name="Anderson M."/>
            <person name="Anderson S."/>
            <person name="Arachchi H."/>
            <person name="Armbruster J."/>
            <person name="Bachantsang P."/>
            <person name="Baldwin J."/>
            <person name="Barry A."/>
            <person name="Bayul T."/>
            <person name="Blitshsteyn B."/>
            <person name="Bloom T."/>
            <person name="Blye J."/>
            <person name="Boguslavskiy L."/>
            <person name="Borowsky M."/>
            <person name="Boukhgalter B."/>
            <person name="Brunache A."/>
            <person name="Butler J."/>
            <person name="Calixte N."/>
            <person name="Calvo S."/>
            <person name="Camarata J."/>
            <person name="Campo K."/>
            <person name="Chang J."/>
            <person name="Cheshatsang Y."/>
            <person name="Citroen M."/>
            <person name="Collymore A."/>
            <person name="Considine T."/>
            <person name="Cook A."/>
            <person name="Cooke P."/>
            <person name="Corum B."/>
            <person name="Cuomo C."/>
            <person name="David R."/>
            <person name="Dawoe T."/>
            <person name="Degray S."/>
            <person name="Dodge S."/>
            <person name="Dooley K."/>
            <person name="Dorje P."/>
            <person name="Dorjee K."/>
            <person name="Dorris L."/>
            <person name="Duffey N."/>
            <person name="Dupes A."/>
            <person name="Elkins T."/>
            <person name="Engels R."/>
            <person name="Erickson J."/>
            <person name="Farina A."/>
            <person name="Faro S."/>
            <person name="Ferreira P."/>
            <person name="Fischer H."/>
            <person name="Fitzgerald M."/>
            <person name="Foley K."/>
            <person name="Gage D."/>
            <person name="Galagan J."/>
            <person name="Gearin G."/>
            <person name="Gnerre S."/>
            <person name="Gnirke A."/>
            <person name="Goyette A."/>
            <person name="Graham J."/>
            <person name="Grandbois E."/>
            <person name="Gyaltsen K."/>
            <person name="Hafez N."/>
            <person name="Hagopian D."/>
            <person name="Hagos B."/>
            <person name="Hall J."/>
            <person name="Hatcher B."/>
            <person name="Heller A."/>
            <person name="Higgins H."/>
            <person name="Honan T."/>
            <person name="Horn A."/>
            <person name="Houde N."/>
            <person name="Hughes L."/>
            <person name="Hulme W."/>
            <person name="Husby E."/>
            <person name="Iliev I."/>
            <person name="Jaffe D."/>
            <person name="Jones C."/>
            <person name="Kamal M."/>
            <person name="Kamat A."/>
            <person name="Kamvysselis M."/>
            <person name="Karlsson E."/>
            <person name="Kells C."/>
            <person name="Kieu A."/>
            <person name="Kisner P."/>
            <person name="Kodira C."/>
            <person name="Kulbokas E."/>
            <person name="Labutti K."/>
            <person name="Lama D."/>
            <person name="Landers T."/>
            <person name="Leger J."/>
            <person name="Levine S."/>
            <person name="Lewis D."/>
            <person name="Lewis T."/>
            <person name="Lindblad-toh K."/>
            <person name="Liu X."/>
            <person name="Lokyitsang T."/>
            <person name="Lokyitsang Y."/>
            <person name="Lucien O."/>
            <person name="Lui A."/>
            <person name="Ma L.J."/>
            <person name="Mabbitt R."/>
            <person name="Macdonald J."/>
            <person name="Maclean C."/>
            <person name="Major J."/>
            <person name="Manning J."/>
            <person name="Marabella R."/>
            <person name="Maru K."/>
            <person name="Matthews C."/>
            <person name="Mauceli E."/>
            <person name="Mccarthy M."/>
            <person name="Mcdonough S."/>
            <person name="Mcghee T."/>
            <person name="Meldrim J."/>
            <person name="Meneus L."/>
            <person name="Mesirov J."/>
            <person name="Mihalev A."/>
            <person name="Mihova T."/>
            <person name="Mikkelsen T."/>
            <person name="Mlenga V."/>
            <person name="Moru K."/>
            <person name="Mozes J."/>
            <person name="Mulrain L."/>
            <person name="Munson G."/>
            <person name="Naylor J."/>
            <person name="Newes C."/>
            <person name="Nguyen C."/>
            <person name="Nguyen N."/>
            <person name="Nguyen T."/>
            <person name="Nicol R."/>
            <person name="Nielsen C."/>
            <person name="Nizzari M."/>
            <person name="Norbu C."/>
            <person name="Norbu N."/>
            <person name="O'donnell P."/>
            <person name="Okoawo O."/>
            <person name="O'leary S."/>
            <person name="Omotosho B."/>
            <person name="O'neill K."/>
            <person name="Osman S."/>
            <person name="Parker S."/>
            <person name="Perrin D."/>
            <person name="Phunkhang P."/>
            <person name="Piqani B."/>
            <person name="Purcell S."/>
            <person name="Rachupka T."/>
            <person name="Ramasamy U."/>
            <person name="Rameau R."/>
            <person name="Ray V."/>
            <person name="Raymond C."/>
            <person name="Retta R."/>
            <person name="Richardson S."/>
            <person name="Rise C."/>
            <person name="Rodriguez J."/>
            <person name="Rogers J."/>
            <person name="Rogov P."/>
            <person name="Rutman M."/>
            <person name="Schupbach R."/>
            <person name="Seaman C."/>
            <person name="Settipalli S."/>
            <person name="Sharpe T."/>
            <person name="Sheridan J."/>
            <person name="Sherpa N."/>
            <person name="Shi J."/>
            <person name="Smirnov S."/>
            <person name="Smith C."/>
            <person name="Sougnez C."/>
            <person name="Spencer B."/>
            <person name="Stalker J."/>
            <person name="Stange-thomann N."/>
            <person name="Stavropoulos S."/>
            <person name="Stetson K."/>
            <person name="Stone C."/>
            <person name="Stone S."/>
            <person name="Stubbs M."/>
            <person name="Talamas J."/>
            <person name="Tchuinga P."/>
            <person name="Tenzing P."/>
            <person name="Tesfaye S."/>
            <person name="Theodore J."/>
            <person name="Thoulutsang Y."/>
            <person name="Topham K."/>
            <person name="Towey S."/>
            <person name="Tsamla T."/>
            <person name="Tsomo N."/>
            <person name="Vallee D."/>
            <person name="Vassiliev H."/>
            <person name="Venkataraman V."/>
            <person name="Vinson J."/>
            <person name="Vo A."/>
            <person name="Wade C."/>
            <person name="Wang S."/>
            <person name="Wangchuk T."/>
            <person name="Wangdi T."/>
            <person name="Whittaker C."/>
            <person name="Wilkinson J."/>
            <person name="Wu Y."/>
            <person name="Wyman D."/>
            <person name="Yadav S."/>
            <person name="Yang S."/>
            <person name="Yang X."/>
            <person name="Yeager S."/>
            <person name="Yee E."/>
            <person name="Young G."/>
            <person name="Zainoun J."/>
            <person name="Zembeck L."/>
            <person name="Zimmer A."/>
            <person name="Zody M."/>
            <person name="Lander E."/>
        </authorList>
    </citation>
    <scope>NUCLEOTIDE SEQUENCE [LARGE SCALE GENOMIC DNA]</scope>
</reference>
<dbReference type="FunCoup" id="H2ZLE5">
    <property type="interactions" value="164"/>
</dbReference>
<feature type="compositionally biased region" description="Polar residues" evidence="13">
    <location>
        <begin position="347"/>
        <end position="368"/>
    </location>
</feature>
<name>H2ZLE5_CIOSA</name>
<evidence type="ECO:0000256" key="8">
    <source>
        <dbReference type="ARBA" id="ARBA00022777"/>
    </source>
</evidence>
<dbReference type="PANTHER" id="PTHR48012">
    <property type="entry name" value="STERILE20-LIKE KINASE, ISOFORM B-RELATED"/>
    <property type="match status" value="1"/>
</dbReference>
<dbReference type="PANTHER" id="PTHR48012:SF16">
    <property type="entry name" value="NON-SPECIFIC SERINE_THREONINE PROTEIN KINASE"/>
    <property type="match status" value="1"/>
</dbReference>
<keyword evidence="8" id="KW-0418">Kinase</keyword>
<dbReference type="GeneTree" id="ENSGT00940000154621"/>
<evidence type="ECO:0000256" key="2">
    <source>
        <dbReference type="ARBA" id="ARBA00008874"/>
    </source>
</evidence>
<dbReference type="OMA" id="QEVIGHG"/>
<dbReference type="PROSITE" id="PS00107">
    <property type="entry name" value="PROTEIN_KINASE_ATP"/>
    <property type="match status" value="1"/>
</dbReference>
<comment type="similarity">
    <text evidence="2">Belongs to the protein kinase superfamily. STE Ser/Thr protein kinase family. STE20 subfamily.</text>
</comment>
<feature type="compositionally biased region" description="Acidic residues" evidence="13">
    <location>
        <begin position="331"/>
        <end position="346"/>
    </location>
</feature>
<dbReference type="AlphaFoldDB" id="H2ZLE5"/>
<evidence type="ECO:0000256" key="6">
    <source>
        <dbReference type="ARBA" id="ARBA00022679"/>
    </source>
</evidence>
<evidence type="ECO:0000256" key="11">
    <source>
        <dbReference type="ARBA" id="ARBA00048679"/>
    </source>
</evidence>
<dbReference type="STRING" id="51511.ENSCSAVP00000018411"/>
<comment type="subcellular location">
    <subcellularLocation>
        <location evidence="1">Cytoplasm</location>
    </subcellularLocation>
</comment>
<evidence type="ECO:0000313" key="15">
    <source>
        <dbReference type="Ensembl" id="ENSCSAVP00000018411.1"/>
    </source>
</evidence>
<feature type="binding site" evidence="12">
    <location>
        <position position="43"/>
    </location>
    <ligand>
        <name>ATP</name>
        <dbReference type="ChEBI" id="CHEBI:30616"/>
    </ligand>
</feature>
<evidence type="ECO:0000256" key="12">
    <source>
        <dbReference type="PROSITE-ProRule" id="PRU10141"/>
    </source>
</evidence>
<dbReference type="PROSITE" id="PS50011">
    <property type="entry name" value="PROTEIN_KINASE_DOM"/>
    <property type="match status" value="1"/>
</dbReference>
<dbReference type="Pfam" id="PF12202">
    <property type="entry name" value="OSR1_C"/>
    <property type="match status" value="1"/>
</dbReference>
<dbReference type="SMART" id="SM00220">
    <property type="entry name" value="S_TKc"/>
    <property type="match status" value="1"/>
</dbReference>
<accession>H2ZLE5</accession>
<dbReference type="InterPro" id="IPR050629">
    <property type="entry name" value="STE20/SPS1-PAK"/>
</dbReference>
<keyword evidence="5" id="KW-0723">Serine/threonine-protein kinase</keyword>
<feature type="region of interest" description="Disordered" evidence="13">
    <location>
        <begin position="307"/>
        <end position="406"/>
    </location>
</feature>
<keyword evidence="9 12" id="KW-0067">ATP-binding</keyword>
<organism evidence="15 16">
    <name type="scientific">Ciona savignyi</name>
    <name type="common">Pacific transparent sea squirt</name>
    <dbReference type="NCBI Taxonomy" id="51511"/>
    <lineage>
        <taxon>Eukaryota</taxon>
        <taxon>Metazoa</taxon>
        <taxon>Chordata</taxon>
        <taxon>Tunicata</taxon>
        <taxon>Ascidiacea</taxon>
        <taxon>Phlebobranchia</taxon>
        <taxon>Cionidae</taxon>
        <taxon>Ciona</taxon>
    </lineage>
</organism>
<dbReference type="eggNOG" id="KOG0582">
    <property type="taxonomic scope" value="Eukaryota"/>
</dbReference>
<proteinExistence type="inferred from homology"/>
<dbReference type="InterPro" id="IPR011009">
    <property type="entry name" value="Kinase-like_dom_sf"/>
</dbReference>
<evidence type="ECO:0000259" key="14">
    <source>
        <dbReference type="PROSITE" id="PS50011"/>
    </source>
</evidence>
<evidence type="ECO:0000256" key="10">
    <source>
        <dbReference type="ARBA" id="ARBA00047899"/>
    </source>
</evidence>
<dbReference type="InterPro" id="IPR024678">
    <property type="entry name" value="Kinase_OSR1/WNK_CCT"/>
</dbReference>
<keyword evidence="16" id="KW-1185">Reference proteome</keyword>
<evidence type="ECO:0000256" key="1">
    <source>
        <dbReference type="ARBA" id="ARBA00004496"/>
    </source>
</evidence>
<feature type="domain" description="Protein kinase" evidence="14">
    <location>
        <begin position="14"/>
        <end position="288"/>
    </location>
</feature>
<sequence>PKEEIPWPVNKDEYELQEVIGHGATAVVQAAYCKTKAELCAIKRISLESTNQDELLKEVQAMSQCNHPNVVYYYKAFVVKSEVWLIMKLLGRGSMLDILKHKTKVGESKTGVLEEAVIATILRDVLKGLEYLHKNGQIHRDVKAGNILLGDDGTVMLADLGVSTFISTGGNMARDKTRHTFVGTPCWMAPEVMEQAANGYDLKADIWSFGITAIELATGKAPYHRYPAMKVLLLTLQNDPPVLDTGVEDKNLTKKYSKQFRKMIECCLQKDPMKRPTASQLLKDFPFFKKGKTKEYLVEHLLSSAPTLRDRSKTPKRVPGSSGRLHKAEDGDWEWSDDEYQSDEEISNNSNHLKIPKSSSNSSIQTPASDPPTPTFAEPAPPNPTATTHPDTGNVTTKPTNQPPPISLVLRLRNAQKELNDIKFAFVPEQDTANGIAQELVSAGLVDGLDKIIVAANLSKLVSGKDSSLTFCLHPGSLPANQLADEKSLIGFAQLSIA</sequence>
<evidence type="ECO:0000256" key="13">
    <source>
        <dbReference type="SAM" id="MobiDB-lite"/>
    </source>
</evidence>
<dbReference type="Gene3D" id="3.10.20.90">
    <property type="entry name" value="Phosphatidylinositol 3-kinase Catalytic Subunit, Chain A, domain 1"/>
    <property type="match status" value="1"/>
</dbReference>
<dbReference type="InterPro" id="IPR000719">
    <property type="entry name" value="Prot_kinase_dom"/>
</dbReference>
<keyword evidence="7 12" id="KW-0547">Nucleotide-binding</keyword>
<dbReference type="Gene3D" id="1.10.510.10">
    <property type="entry name" value="Transferase(Phosphotransferase) domain 1"/>
    <property type="match status" value="1"/>
</dbReference>
<evidence type="ECO:0000256" key="5">
    <source>
        <dbReference type="ARBA" id="ARBA00022527"/>
    </source>
</evidence>
<evidence type="ECO:0000313" key="16">
    <source>
        <dbReference type="Proteomes" id="UP000007875"/>
    </source>
</evidence>
<dbReference type="CDD" id="cd06610">
    <property type="entry name" value="STKc_OSR1_SPAK"/>
    <property type="match status" value="1"/>
</dbReference>
<evidence type="ECO:0000256" key="9">
    <source>
        <dbReference type="ARBA" id="ARBA00022840"/>
    </source>
</evidence>
<protein>
    <recommendedName>
        <fullName evidence="3">non-specific serine/threonine protein kinase</fullName>
        <ecNumber evidence="3">2.7.11.1</ecNumber>
    </recommendedName>
</protein>
<dbReference type="GO" id="GO:0005737">
    <property type="term" value="C:cytoplasm"/>
    <property type="evidence" value="ECO:0007669"/>
    <property type="project" value="UniProtKB-SubCell"/>
</dbReference>
<dbReference type="InterPro" id="IPR017441">
    <property type="entry name" value="Protein_kinase_ATP_BS"/>
</dbReference>
<dbReference type="SUPFAM" id="SSF56112">
    <property type="entry name" value="Protein kinase-like (PK-like)"/>
    <property type="match status" value="1"/>
</dbReference>
<dbReference type="Gene3D" id="3.30.200.20">
    <property type="entry name" value="Phosphorylase Kinase, domain 1"/>
    <property type="match status" value="1"/>
</dbReference>
<evidence type="ECO:0000256" key="7">
    <source>
        <dbReference type="ARBA" id="ARBA00022741"/>
    </source>
</evidence>